<dbReference type="InterPro" id="IPR008949">
    <property type="entry name" value="Isoprenoid_synthase_dom_sf"/>
</dbReference>
<dbReference type="SUPFAM" id="SSF48576">
    <property type="entry name" value="Terpenoid synthases"/>
    <property type="match status" value="1"/>
</dbReference>
<name>A0A7R9BWC7_9CRUS</name>
<gene>
    <name evidence="6" type="ORF">NMOB1V02_LOCUS9337</name>
</gene>
<dbReference type="GO" id="GO:0045337">
    <property type="term" value="P:farnesyl diphosphate biosynthetic process"/>
    <property type="evidence" value="ECO:0007669"/>
    <property type="project" value="TreeGrafter"/>
</dbReference>
<proteinExistence type="predicted"/>
<sequence>MIYCPSGKLGEFSIKFSTIALIVQETRLKTIAGQCLDGISELERGSRILDQCTMDRYRKIIVYKTAYYSFHCPMISGMLLAGEDDSELIAAVGKVLLRIGEYFQTQDDYLDCYGDVSVTGKVGTDIQDGKCTWLLVKALEIADQAQKQILEENYGQKSTECVGKVKQVYEELNIQDAFKSYEERTLNELRNSICSFDAGETVSMLLRSILNLIKRRDC</sequence>
<reference evidence="6" key="1">
    <citation type="submission" date="2020-11" db="EMBL/GenBank/DDBJ databases">
        <authorList>
            <person name="Tran Van P."/>
        </authorList>
    </citation>
    <scope>NUCLEOTIDE SEQUENCE</scope>
</reference>
<keyword evidence="2" id="KW-0808">Transferase</keyword>
<dbReference type="Pfam" id="PF00348">
    <property type="entry name" value="polyprenyl_synt"/>
    <property type="match status" value="1"/>
</dbReference>
<dbReference type="PANTHER" id="PTHR11525:SF0">
    <property type="entry name" value="FARNESYL PYROPHOSPHATE SYNTHASE"/>
    <property type="match status" value="1"/>
</dbReference>
<evidence type="ECO:0000256" key="4">
    <source>
        <dbReference type="ARBA" id="ARBA00022842"/>
    </source>
</evidence>
<dbReference type="Gene3D" id="1.10.600.10">
    <property type="entry name" value="Farnesyl Diphosphate Synthase"/>
    <property type="match status" value="1"/>
</dbReference>
<dbReference type="AlphaFoldDB" id="A0A7R9BWC7"/>
<dbReference type="GO" id="GO:0046872">
    <property type="term" value="F:metal ion binding"/>
    <property type="evidence" value="ECO:0007669"/>
    <property type="project" value="UniProtKB-KW"/>
</dbReference>
<dbReference type="GO" id="GO:0004337">
    <property type="term" value="F:(2E,6E)-farnesyl diphosphate synthase activity"/>
    <property type="evidence" value="ECO:0007669"/>
    <property type="project" value="TreeGrafter"/>
</dbReference>
<dbReference type="OrthoDB" id="10257492at2759"/>
<keyword evidence="3" id="KW-0479">Metal-binding</keyword>
<dbReference type="EMBL" id="OA885139">
    <property type="protein sequence ID" value="CAD7281699.1"/>
    <property type="molecule type" value="Genomic_DNA"/>
</dbReference>
<evidence type="ECO:0000256" key="1">
    <source>
        <dbReference type="ARBA" id="ARBA00001946"/>
    </source>
</evidence>
<dbReference type="EMBL" id="CAJPEX010003102">
    <property type="protein sequence ID" value="CAG0921851.1"/>
    <property type="molecule type" value="Genomic_DNA"/>
</dbReference>
<evidence type="ECO:0000256" key="2">
    <source>
        <dbReference type="ARBA" id="ARBA00022679"/>
    </source>
</evidence>
<dbReference type="InterPro" id="IPR039702">
    <property type="entry name" value="FPS1-like"/>
</dbReference>
<comment type="cofactor">
    <cofactor evidence="1">
        <name>Mg(2+)</name>
        <dbReference type="ChEBI" id="CHEBI:18420"/>
    </cofactor>
</comment>
<protein>
    <submittedName>
        <fullName evidence="6">Uncharacterized protein</fullName>
    </submittedName>
</protein>
<keyword evidence="7" id="KW-1185">Reference proteome</keyword>
<evidence type="ECO:0000313" key="6">
    <source>
        <dbReference type="EMBL" id="CAD7281699.1"/>
    </source>
</evidence>
<accession>A0A7R9BWC7</accession>
<dbReference type="Proteomes" id="UP000678499">
    <property type="component" value="Unassembled WGS sequence"/>
</dbReference>
<evidence type="ECO:0000256" key="5">
    <source>
        <dbReference type="ARBA" id="ARBA00033740"/>
    </source>
</evidence>
<keyword evidence="4" id="KW-0460">Magnesium</keyword>
<dbReference type="GO" id="GO:0005737">
    <property type="term" value="C:cytoplasm"/>
    <property type="evidence" value="ECO:0007669"/>
    <property type="project" value="TreeGrafter"/>
</dbReference>
<dbReference type="PANTHER" id="PTHR11525">
    <property type="entry name" value="FARNESYL-PYROPHOSPHATE SYNTHETASE"/>
    <property type="match status" value="1"/>
</dbReference>
<dbReference type="GO" id="GO:0042811">
    <property type="term" value="P:pheromone biosynthetic process"/>
    <property type="evidence" value="ECO:0007669"/>
    <property type="project" value="UniProtKB-ARBA"/>
</dbReference>
<evidence type="ECO:0000313" key="7">
    <source>
        <dbReference type="Proteomes" id="UP000678499"/>
    </source>
</evidence>
<dbReference type="InterPro" id="IPR000092">
    <property type="entry name" value="Polyprenyl_synt"/>
</dbReference>
<organism evidence="6">
    <name type="scientific">Notodromas monacha</name>
    <dbReference type="NCBI Taxonomy" id="399045"/>
    <lineage>
        <taxon>Eukaryota</taxon>
        <taxon>Metazoa</taxon>
        <taxon>Ecdysozoa</taxon>
        <taxon>Arthropoda</taxon>
        <taxon>Crustacea</taxon>
        <taxon>Oligostraca</taxon>
        <taxon>Ostracoda</taxon>
        <taxon>Podocopa</taxon>
        <taxon>Podocopida</taxon>
        <taxon>Cypridocopina</taxon>
        <taxon>Cypridoidea</taxon>
        <taxon>Cyprididae</taxon>
        <taxon>Notodromas</taxon>
    </lineage>
</organism>
<evidence type="ECO:0000256" key="3">
    <source>
        <dbReference type="ARBA" id="ARBA00022723"/>
    </source>
</evidence>
<comment type="pathway">
    <text evidence="5">Pheromone biosynthesis.</text>
</comment>
<dbReference type="GO" id="GO:0004161">
    <property type="term" value="F:dimethylallyltranstransferase activity"/>
    <property type="evidence" value="ECO:0007669"/>
    <property type="project" value="TreeGrafter"/>
</dbReference>